<sequence>MKNIHGPLLEKLRALRDTLTTKIKSSTFFVFGNLLEPINNKDSEDTYIVKILTKIWSSRDGFDENIAYAIAIAQMMLNPKYDKIIISNTTIKYKIAKNLTYKRPRVENSEKEQEDQEDLPENLKETEKEQEDNESNNAKKV</sequence>
<keyword evidence="3" id="KW-1185">Reference proteome</keyword>
<protein>
    <submittedName>
        <fullName evidence="2">Uncharacterized protein</fullName>
    </submittedName>
</protein>
<dbReference type="EMBL" id="WTPW01000787">
    <property type="protein sequence ID" value="KAF0479670.1"/>
    <property type="molecule type" value="Genomic_DNA"/>
</dbReference>
<comment type="caution">
    <text evidence="2">The sequence shown here is derived from an EMBL/GenBank/DDBJ whole genome shotgun (WGS) entry which is preliminary data.</text>
</comment>
<accession>A0A8H4EGL7</accession>
<dbReference type="OrthoDB" id="2408226at2759"/>
<organism evidence="2 3">
    <name type="scientific">Gigaspora margarita</name>
    <dbReference type="NCBI Taxonomy" id="4874"/>
    <lineage>
        <taxon>Eukaryota</taxon>
        <taxon>Fungi</taxon>
        <taxon>Fungi incertae sedis</taxon>
        <taxon>Mucoromycota</taxon>
        <taxon>Glomeromycotina</taxon>
        <taxon>Glomeromycetes</taxon>
        <taxon>Diversisporales</taxon>
        <taxon>Gigasporaceae</taxon>
        <taxon>Gigaspora</taxon>
    </lineage>
</organism>
<evidence type="ECO:0000313" key="2">
    <source>
        <dbReference type="EMBL" id="KAF0479670.1"/>
    </source>
</evidence>
<evidence type="ECO:0000256" key="1">
    <source>
        <dbReference type="SAM" id="MobiDB-lite"/>
    </source>
</evidence>
<reference evidence="2 3" key="1">
    <citation type="journal article" date="2019" name="Environ. Microbiol.">
        <title>At the nexus of three kingdoms: the genome of the mycorrhizal fungus Gigaspora margarita provides insights into plant, endobacterial and fungal interactions.</title>
        <authorList>
            <person name="Venice F."/>
            <person name="Ghignone S."/>
            <person name="Salvioli di Fossalunga A."/>
            <person name="Amselem J."/>
            <person name="Novero M."/>
            <person name="Xianan X."/>
            <person name="Sedzielewska Toro K."/>
            <person name="Morin E."/>
            <person name="Lipzen A."/>
            <person name="Grigoriev I.V."/>
            <person name="Henrissat B."/>
            <person name="Martin F.M."/>
            <person name="Bonfante P."/>
        </authorList>
    </citation>
    <scope>NUCLEOTIDE SEQUENCE [LARGE SCALE GENOMIC DNA]</scope>
    <source>
        <strain evidence="2 3">BEG34</strain>
    </source>
</reference>
<name>A0A8H4EGL7_GIGMA</name>
<feature type="region of interest" description="Disordered" evidence="1">
    <location>
        <begin position="104"/>
        <end position="141"/>
    </location>
</feature>
<proteinExistence type="predicted"/>
<gene>
    <name evidence="2" type="ORF">F8M41_023799</name>
</gene>
<dbReference type="Proteomes" id="UP000439903">
    <property type="component" value="Unassembled WGS sequence"/>
</dbReference>
<dbReference type="AlphaFoldDB" id="A0A8H4EGL7"/>
<evidence type="ECO:0000313" key="3">
    <source>
        <dbReference type="Proteomes" id="UP000439903"/>
    </source>
</evidence>